<sequence>MKDYHEMSPYLAKVCEQVKARSIHPELRRELGSHLQDLADERESQGYVREEAVQWAMQQMGDPATVGQSLNRIHRPRMNWGLVAGALLFAVSGIVGMFSLSASSYASTRINPYLPQFGERHLVYVCMALLLMLGLSVLDYRKLRSLSWPLYALTLAGMLAVQFSRNMVNGVYRWLILPFNFAIDVMGWSPYLLIVALAGIWGGSGTRQTGGKLPINGWRAILLIGAPILLYWRGHVLPELVLFAAVSLVLFAWLSGKWRRVILIAAGLASAGLLAVWNSDYYSDRLSAALNPAMFSDGAGYIHVKLIEAVASAGWWGHGFGAANEQLPYLYSDMLFPYLIYSFGWAAGFLLAGLILWFVARTVGAWFSVRDLYGRALIAGIGLILAFQLVYGVVKLSGHVLIVGFPLPFLSYGGSHLLIEYGALGLLLGVYRRKDIIPGCAVSSRRNF</sequence>
<comment type="caution">
    <text evidence="7">The sequence shown here is derived from an EMBL/GenBank/DDBJ whole genome shotgun (WGS) entry which is preliminary data.</text>
</comment>
<feature type="transmembrane region" description="Helical" evidence="6">
    <location>
        <begin position="174"/>
        <end position="201"/>
    </location>
</feature>
<keyword evidence="7" id="KW-0131">Cell cycle</keyword>
<feature type="transmembrane region" description="Helical" evidence="6">
    <location>
        <begin position="121"/>
        <end position="138"/>
    </location>
</feature>
<organism evidence="7 8">
    <name type="scientific">Paenibacillus forsythiae</name>
    <dbReference type="NCBI Taxonomy" id="365616"/>
    <lineage>
        <taxon>Bacteria</taxon>
        <taxon>Bacillati</taxon>
        <taxon>Bacillota</taxon>
        <taxon>Bacilli</taxon>
        <taxon>Bacillales</taxon>
        <taxon>Paenibacillaceae</taxon>
        <taxon>Paenibacillus</taxon>
    </lineage>
</organism>
<evidence type="ECO:0000256" key="4">
    <source>
        <dbReference type="ARBA" id="ARBA00022989"/>
    </source>
</evidence>
<keyword evidence="4 6" id="KW-1133">Transmembrane helix</keyword>
<evidence type="ECO:0000256" key="6">
    <source>
        <dbReference type="SAM" id="Phobius"/>
    </source>
</evidence>
<dbReference type="RefSeq" id="WP_312000657.1">
    <property type="nucleotide sequence ID" value="NZ_JAUSUY010000001.1"/>
</dbReference>
<dbReference type="InterPro" id="IPR047928">
    <property type="entry name" value="Perm_prefix_1"/>
</dbReference>
<evidence type="ECO:0000256" key="3">
    <source>
        <dbReference type="ARBA" id="ARBA00022960"/>
    </source>
</evidence>
<name>A0ABU3H2W1_9BACL</name>
<feature type="transmembrane region" description="Helical" evidence="6">
    <location>
        <begin position="372"/>
        <end position="394"/>
    </location>
</feature>
<dbReference type="PANTHER" id="PTHR30474">
    <property type="entry name" value="CELL CYCLE PROTEIN"/>
    <property type="match status" value="1"/>
</dbReference>
<dbReference type="EMBL" id="JAUSUY010000001">
    <property type="protein sequence ID" value="MDT3424801.1"/>
    <property type="molecule type" value="Genomic_DNA"/>
</dbReference>
<feature type="transmembrane region" description="Helical" evidence="6">
    <location>
        <begin position="338"/>
        <end position="360"/>
    </location>
</feature>
<evidence type="ECO:0000256" key="1">
    <source>
        <dbReference type="ARBA" id="ARBA00004141"/>
    </source>
</evidence>
<dbReference type="Proteomes" id="UP001248709">
    <property type="component" value="Unassembled WGS sequence"/>
</dbReference>
<proteinExistence type="predicted"/>
<protein>
    <submittedName>
        <fullName evidence="7">Cell division protein FtsW (Lipid II flippase)</fullName>
    </submittedName>
</protein>
<dbReference type="Pfam" id="PF01098">
    <property type="entry name" value="FTSW_RODA_SPOVE"/>
    <property type="match status" value="1"/>
</dbReference>
<evidence type="ECO:0000313" key="8">
    <source>
        <dbReference type="Proteomes" id="UP001248709"/>
    </source>
</evidence>
<keyword evidence="5 6" id="KW-0472">Membrane</keyword>
<feature type="transmembrane region" description="Helical" evidence="6">
    <location>
        <begin position="261"/>
        <end position="277"/>
    </location>
</feature>
<feature type="transmembrane region" description="Helical" evidence="6">
    <location>
        <begin position="213"/>
        <end position="230"/>
    </location>
</feature>
<dbReference type="NCBIfam" id="NF038403">
    <property type="entry name" value="perm_prefix_1"/>
    <property type="match status" value="1"/>
</dbReference>
<reference evidence="7 8" key="1">
    <citation type="submission" date="2023-07" db="EMBL/GenBank/DDBJ databases">
        <title>Genomic Encyclopedia of Type Strains, Phase IV (KMG-IV): sequencing the most valuable type-strain genomes for metagenomic binning, comparative biology and taxonomic classification.</title>
        <authorList>
            <person name="Goeker M."/>
        </authorList>
    </citation>
    <scope>NUCLEOTIDE SEQUENCE [LARGE SCALE GENOMIC DNA]</scope>
    <source>
        <strain evidence="7 8">T98</strain>
    </source>
</reference>
<evidence type="ECO:0000313" key="7">
    <source>
        <dbReference type="EMBL" id="MDT3424801.1"/>
    </source>
</evidence>
<keyword evidence="2 6" id="KW-0812">Transmembrane</keyword>
<accession>A0ABU3H2W1</accession>
<keyword evidence="3" id="KW-0133">Cell shape</keyword>
<evidence type="ECO:0000256" key="2">
    <source>
        <dbReference type="ARBA" id="ARBA00022692"/>
    </source>
</evidence>
<feature type="transmembrane region" description="Helical" evidence="6">
    <location>
        <begin position="150"/>
        <end position="168"/>
    </location>
</feature>
<gene>
    <name evidence="7" type="ORF">J2Z22_000313</name>
</gene>
<feature type="transmembrane region" description="Helical" evidence="6">
    <location>
        <begin position="80"/>
        <end position="101"/>
    </location>
</feature>
<keyword evidence="7" id="KW-0132">Cell division</keyword>
<keyword evidence="8" id="KW-1185">Reference proteome</keyword>
<comment type="subcellular location">
    <subcellularLocation>
        <location evidence="1">Membrane</location>
        <topology evidence="1">Multi-pass membrane protein</topology>
    </subcellularLocation>
</comment>
<feature type="transmembrane region" description="Helical" evidence="6">
    <location>
        <begin position="409"/>
        <end position="431"/>
    </location>
</feature>
<dbReference type="GO" id="GO:0051301">
    <property type="term" value="P:cell division"/>
    <property type="evidence" value="ECO:0007669"/>
    <property type="project" value="UniProtKB-KW"/>
</dbReference>
<feature type="transmembrane region" description="Helical" evidence="6">
    <location>
        <begin position="236"/>
        <end position="254"/>
    </location>
</feature>
<dbReference type="InterPro" id="IPR001182">
    <property type="entry name" value="FtsW/RodA"/>
</dbReference>
<dbReference type="PANTHER" id="PTHR30474:SF1">
    <property type="entry name" value="PEPTIDOGLYCAN GLYCOSYLTRANSFERASE MRDB"/>
    <property type="match status" value="1"/>
</dbReference>
<evidence type="ECO:0000256" key="5">
    <source>
        <dbReference type="ARBA" id="ARBA00023136"/>
    </source>
</evidence>